<dbReference type="Pfam" id="PF02706">
    <property type="entry name" value="Wzz"/>
    <property type="match status" value="1"/>
</dbReference>
<evidence type="ECO:0000256" key="3">
    <source>
        <dbReference type="ARBA" id="ARBA00022692"/>
    </source>
</evidence>
<keyword evidence="3 6" id="KW-0812">Transmembrane</keyword>
<dbReference type="AlphaFoldDB" id="A0A106C3F2"/>
<gene>
    <name evidence="8" type="ORF">AWJ07_02940</name>
</gene>
<dbReference type="PANTHER" id="PTHR32309:SF13">
    <property type="entry name" value="FERRIC ENTEROBACTIN TRANSPORT PROTEIN FEPE"/>
    <property type="match status" value="1"/>
</dbReference>
<comment type="caution">
    <text evidence="8">The sequence shown here is derived from an EMBL/GenBank/DDBJ whole genome shotgun (WGS) entry which is preliminary data.</text>
</comment>
<dbReference type="RefSeq" id="WP_059744189.1">
    <property type="nucleotide sequence ID" value="NZ_JBOZOX010000008.1"/>
</dbReference>
<dbReference type="GO" id="GO:0005886">
    <property type="term" value="C:plasma membrane"/>
    <property type="evidence" value="ECO:0007669"/>
    <property type="project" value="UniProtKB-SubCell"/>
</dbReference>
<evidence type="ECO:0000256" key="2">
    <source>
        <dbReference type="ARBA" id="ARBA00022475"/>
    </source>
</evidence>
<feature type="domain" description="Polysaccharide chain length determinant N-terminal" evidence="7">
    <location>
        <begin position="24"/>
        <end position="127"/>
    </location>
</feature>
<dbReference type="GO" id="GO:0004713">
    <property type="term" value="F:protein tyrosine kinase activity"/>
    <property type="evidence" value="ECO:0007669"/>
    <property type="project" value="TreeGrafter"/>
</dbReference>
<evidence type="ECO:0000256" key="6">
    <source>
        <dbReference type="SAM" id="Phobius"/>
    </source>
</evidence>
<keyword evidence="2" id="KW-1003">Cell membrane</keyword>
<sequence>MTKQNLETKYNADFSSSQPVSHSDQVDLREVFAIIWQGKWTVIVIMAIFAIGSVFYAIKQPNTYLSEVLLTPADSEESGGLAALAGQFGGLASMAGINLGKKTGMDKTQMAIAVMQSRQFTSAFIQKHNLLPDLMAIKSWDMAENKVSYDDEVYIAAENKWIRELPAPFKPEPSMQEAFVVFNQVVKVNNDKATSLVTISVEHLSPFIAQQWVNWLVEDINKVMKERDVAEAIKSTAFLERKIQQTNIADIRTVLYTLIEEQAKTIMFAEVRDEYVFKTIDPAIVPEGKAGPKRALICVLGTLLGGILAVLLVLISNFIRNKINPEPIATFEVNQPN</sequence>
<dbReference type="InterPro" id="IPR003856">
    <property type="entry name" value="LPS_length_determ_N"/>
</dbReference>
<dbReference type="EMBL" id="LRDC01000001">
    <property type="protein sequence ID" value="KVX03528.1"/>
    <property type="molecule type" value="Genomic_DNA"/>
</dbReference>
<proteinExistence type="predicted"/>
<feature type="transmembrane region" description="Helical" evidence="6">
    <location>
        <begin position="78"/>
        <end position="100"/>
    </location>
</feature>
<organism evidence="8">
    <name type="scientific">Shewanella frigidimarina</name>
    <dbReference type="NCBI Taxonomy" id="56812"/>
    <lineage>
        <taxon>Bacteria</taxon>
        <taxon>Pseudomonadati</taxon>
        <taxon>Pseudomonadota</taxon>
        <taxon>Gammaproteobacteria</taxon>
        <taxon>Alteromonadales</taxon>
        <taxon>Shewanellaceae</taxon>
        <taxon>Shewanella</taxon>
    </lineage>
</organism>
<evidence type="ECO:0000313" key="9">
    <source>
        <dbReference type="Proteomes" id="UP000055702"/>
    </source>
</evidence>
<reference evidence="8 9" key="1">
    <citation type="submission" date="2016-01" db="EMBL/GenBank/DDBJ databases">
        <title>Draft genome of the antarctic isolate Shewanella frigidimarina Ag06-30.</title>
        <authorList>
            <person name="Parmeciano Di Noto G."/>
            <person name="Vazquez S."/>
            <person name="Mac Cormack W."/>
            <person name="Iriarte A."/>
            <person name="Quiroga C."/>
        </authorList>
    </citation>
    <scope>NUCLEOTIDE SEQUENCE [LARGE SCALE GENOMIC DNA]</scope>
    <source>
        <strain evidence="8 9">Ag06-30</strain>
    </source>
</reference>
<evidence type="ECO:0000256" key="1">
    <source>
        <dbReference type="ARBA" id="ARBA00004651"/>
    </source>
</evidence>
<dbReference type="Proteomes" id="UP000055702">
    <property type="component" value="Unassembled WGS sequence"/>
</dbReference>
<name>A0A106C3F2_SHEFR</name>
<evidence type="ECO:0000256" key="4">
    <source>
        <dbReference type="ARBA" id="ARBA00022989"/>
    </source>
</evidence>
<protein>
    <submittedName>
        <fullName evidence="8">Lipopolysaccharide biosynthesis protein</fullName>
    </submittedName>
</protein>
<dbReference type="InterPro" id="IPR050445">
    <property type="entry name" value="Bact_polysacc_biosynth/exp"/>
</dbReference>
<keyword evidence="4 6" id="KW-1133">Transmembrane helix</keyword>
<keyword evidence="5 6" id="KW-0472">Membrane</keyword>
<feature type="transmembrane region" description="Helical" evidence="6">
    <location>
        <begin position="295"/>
        <end position="319"/>
    </location>
</feature>
<evidence type="ECO:0000256" key="5">
    <source>
        <dbReference type="ARBA" id="ARBA00023136"/>
    </source>
</evidence>
<evidence type="ECO:0000259" key="7">
    <source>
        <dbReference type="Pfam" id="PF02706"/>
    </source>
</evidence>
<dbReference type="PANTHER" id="PTHR32309">
    <property type="entry name" value="TYROSINE-PROTEIN KINASE"/>
    <property type="match status" value="1"/>
</dbReference>
<feature type="transmembrane region" description="Helical" evidence="6">
    <location>
        <begin position="40"/>
        <end position="58"/>
    </location>
</feature>
<evidence type="ECO:0000313" key="8">
    <source>
        <dbReference type="EMBL" id="KVX03528.1"/>
    </source>
</evidence>
<comment type="subcellular location">
    <subcellularLocation>
        <location evidence="1">Cell membrane</location>
        <topology evidence="1">Multi-pass membrane protein</topology>
    </subcellularLocation>
</comment>
<accession>A0A106C3F2</accession>